<sequence>MIDEKQQELQELSDEVEIILSVKDNISHEEINNLVNKFNLLSEYDVRKKIEEITGDSIYVQNFIDKTNEIVNSNQGDTQNDTSEKIDLLEASNVFLEDQDTINTDVVESNMIEDKIQDENIGSSVFSEGNIPEVSFIKADIKYGQLSLEWGWPEGISKAIICYRMDRFPIGPTDGCASQFTIKREYGDEKGEYLIHKAVEGNYYFCIYISVDCNGKILYSEGQRRLVMNKIPSEILYEIRHKKSLLGKLKGAEIVLSTTDKEINLPQLELVGKFGNMPLQKSDGKSILNIDYQTIAIDKPITLNLPIENIGRNMYLKLFFLDDSNSKLYRIISPAKEKLYFK</sequence>
<gene>
    <name evidence="1" type="ORF">I6U51_06115</name>
</gene>
<organism evidence="1 2">
    <name type="scientific">Clostridium aciditolerans</name>
    <dbReference type="NCBI Taxonomy" id="339861"/>
    <lineage>
        <taxon>Bacteria</taxon>
        <taxon>Bacillati</taxon>
        <taxon>Bacillota</taxon>
        <taxon>Clostridia</taxon>
        <taxon>Eubacteriales</taxon>
        <taxon>Clostridiaceae</taxon>
        <taxon>Clostridium</taxon>
    </lineage>
</organism>
<keyword evidence="2" id="KW-1185">Reference proteome</keyword>
<name>A0A934HUQ1_9CLOT</name>
<comment type="caution">
    <text evidence="1">The sequence shown here is derived from an EMBL/GenBank/DDBJ whole genome shotgun (WGS) entry which is preliminary data.</text>
</comment>
<dbReference type="EMBL" id="JAEEGB010000006">
    <property type="protein sequence ID" value="MBI6872284.1"/>
    <property type="molecule type" value="Genomic_DNA"/>
</dbReference>
<evidence type="ECO:0000313" key="1">
    <source>
        <dbReference type="EMBL" id="MBI6872284.1"/>
    </source>
</evidence>
<evidence type="ECO:0008006" key="3">
    <source>
        <dbReference type="Google" id="ProtNLM"/>
    </source>
</evidence>
<proteinExistence type="predicted"/>
<protein>
    <recommendedName>
        <fullName evidence="3">GOLD domain-containing protein</fullName>
    </recommendedName>
</protein>
<evidence type="ECO:0000313" key="2">
    <source>
        <dbReference type="Proteomes" id="UP000622687"/>
    </source>
</evidence>
<reference evidence="1" key="1">
    <citation type="submission" date="2020-12" db="EMBL/GenBank/DDBJ databases">
        <title>Clostridium thailandense sp. nov., a novel acetogenic bacterium isolated from peat land soil in Thailand.</title>
        <authorList>
            <person name="Chaikitkaew S."/>
            <person name="Birkeland N.K."/>
        </authorList>
    </citation>
    <scope>NUCLEOTIDE SEQUENCE</scope>
    <source>
        <strain evidence="1">DSM 17425</strain>
    </source>
</reference>
<accession>A0A934HUQ1</accession>
<dbReference type="AlphaFoldDB" id="A0A934HUQ1"/>
<dbReference type="RefSeq" id="WP_211141797.1">
    <property type="nucleotide sequence ID" value="NZ_JAEEGB010000006.1"/>
</dbReference>
<dbReference type="Proteomes" id="UP000622687">
    <property type="component" value="Unassembled WGS sequence"/>
</dbReference>